<sequence length="79" mass="8945">MRRAFVSDAQCDIIGEALDDLSWRRSIGVVDRQPGADRLDKIRACERRSVSPCDTARRTTPRSPHRKRDAPLARVMLAV</sequence>
<feature type="compositionally biased region" description="Basic residues" evidence="1">
    <location>
        <begin position="59"/>
        <end position="68"/>
    </location>
</feature>
<evidence type="ECO:0008006" key="4">
    <source>
        <dbReference type="Google" id="ProtNLM"/>
    </source>
</evidence>
<accession>A0A7I9WF79</accession>
<dbReference type="Proteomes" id="UP000465241">
    <property type="component" value="Unassembled WGS sequence"/>
</dbReference>
<reference evidence="2 3" key="1">
    <citation type="journal article" date="2019" name="Emerg. Microbes Infect.">
        <title>Comprehensive subspecies identification of 175 nontuberculous mycobacteria species based on 7547 genomic profiles.</title>
        <authorList>
            <person name="Matsumoto Y."/>
            <person name="Kinjo T."/>
            <person name="Motooka D."/>
            <person name="Nabeya D."/>
            <person name="Jung N."/>
            <person name="Uechi K."/>
            <person name="Horii T."/>
            <person name="Iida T."/>
            <person name="Fujita J."/>
            <person name="Nakamura S."/>
        </authorList>
    </citation>
    <scope>NUCLEOTIDE SEQUENCE [LARGE SCALE GENOMIC DNA]</scope>
    <source>
        <strain evidence="2 3">JCM 13392</strain>
    </source>
</reference>
<organism evidence="2 3">
    <name type="scientific">Mycolicibacterium murale</name>
    <dbReference type="NCBI Taxonomy" id="182220"/>
    <lineage>
        <taxon>Bacteria</taxon>
        <taxon>Bacillati</taxon>
        <taxon>Actinomycetota</taxon>
        <taxon>Actinomycetes</taxon>
        <taxon>Mycobacteriales</taxon>
        <taxon>Mycobacteriaceae</taxon>
        <taxon>Mycolicibacterium</taxon>
    </lineage>
</organism>
<feature type="region of interest" description="Disordered" evidence="1">
    <location>
        <begin position="51"/>
        <end position="72"/>
    </location>
</feature>
<comment type="caution">
    <text evidence="2">The sequence shown here is derived from an EMBL/GenBank/DDBJ whole genome shotgun (WGS) entry which is preliminary data.</text>
</comment>
<evidence type="ECO:0000313" key="3">
    <source>
        <dbReference type="Proteomes" id="UP000465241"/>
    </source>
</evidence>
<dbReference type="EMBL" id="BLKT01000002">
    <property type="protein sequence ID" value="GFG55927.1"/>
    <property type="molecule type" value="Genomic_DNA"/>
</dbReference>
<proteinExistence type="predicted"/>
<evidence type="ECO:0000256" key="1">
    <source>
        <dbReference type="SAM" id="MobiDB-lite"/>
    </source>
</evidence>
<evidence type="ECO:0000313" key="2">
    <source>
        <dbReference type="EMBL" id="GFG55927.1"/>
    </source>
</evidence>
<name>A0A7I9WF79_9MYCO</name>
<dbReference type="AlphaFoldDB" id="A0A7I9WF79"/>
<gene>
    <name evidence="2" type="ORF">MMUR_00630</name>
</gene>
<protein>
    <recommendedName>
        <fullName evidence="4">Transposase</fullName>
    </recommendedName>
</protein>
<keyword evidence="3" id="KW-1185">Reference proteome</keyword>